<feature type="region of interest" description="Disordered" evidence="12">
    <location>
        <begin position="429"/>
        <end position="467"/>
    </location>
</feature>
<evidence type="ECO:0000259" key="13">
    <source>
        <dbReference type="PROSITE" id="PS50893"/>
    </source>
</evidence>
<dbReference type="PANTHER" id="PTHR24220:SF470">
    <property type="entry name" value="CELL DIVISION ATP-BINDING PROTEIN FTSE"/>
    <property type="match status" value="1"/>
</dbReference>
<dbReference type="GO" id="GO:0051301">
    <property type="term" value="P:cell division"/>
    <property type="evidence" value="ECO:0007669"/>
    <property type="project" value="UniProtKB-UniRule"/>
</dbReference>
<dbReference type="PANTHER" id="PTHR24220">
    <property type="entry name" value="IMPORT ATP-BINDING PROTEIN"/>
    <property type="match status" value="1"/>
</dbReference>
<dbReference type="InterPro" id="IPR003593">
    <property type="entry name" value="AAA+_ATPase"/>
</dbReference>
<dbReference type="AlphaFoldDB" id="A0A7C8BN46"/>
<evidence type="ECO:0000256" key="1">
    <source>
        <dbReference type="ARBA" id="ARBA00005417"/>
    </source>
</evidence>
<dbReference type="Proteomes" id="UP000481339">
    <property type="component" value="Unassembled WGS sequence"/>
</dbReference>
<dbReference type="PROSITE" id="PS00211">
    <property type="entry name" value="ABC_TRANSPORTER_1"/>
    <property type="match status" value="1"/>
</dbReference>
<dbReference type="PROSITE" id="PS50893">
    <property type="entry name" value="ABC_TRANSPORTER_2"/>
    <property type="match status" value="1"/>
</dbReference>
<comment type="similarity">
    <text evidence="1 11">Belongs to the ABC transporter superfamily.</text>
</comment>
<evidence type="ECO:0000256" key="8">
    <source>
        <dbReference type="ARBA" id="ARBA00023306"/>
    </source>
</evidence>
<dbReference type="GO" id="GO:0005524">
    <property type="term" value="F:ATP binding"/>
    <property type="evidence" value="ECO:0007669"/>
    <property type="project" value="UniProtKB-UniRule"/>
</dbReference>
<evidence type="ECO:0000256" key="6">
    <source>
        <dbReference type="ARBA" id="ARBA00022840"/>
    </source>
</evidence>
<evidence type="ECO:0000256" key="5">
    <source>
        <dbReference type="ARBA" id="ARBA00022741"/>
    </source>
</evidence>
<keyword evidence="8 11" id="KW-0131">Cell cycle</keyword>
<feature type="region of interest" description="Disordered" evidence="12">
    <location>
        <begin position="237"/>
        <end position="303"/>
    </location>
</feature>
<dbReference type="Gene3D" id="3.40.50.300">
    <property type="entry name" value="P-loop containing nucleotide triphosphate hydrolases"/>
    <property type="match status" value="1"/>
</dbReference>
<name>A0A7C8BN46_9MICO</name>
<keyword evidence="3 11" id="KW-1003">Cell membrane</keyword>
<reference evidence="14 15" key="1">
    <citation type="submission" date="2019-09" db="EMBL/GenBank/DDBJ databases">
        <title>Phylogeny of genus Pseudoclavibacter and closely related genus.</title>
        <authorList>
            <person name="Li Y."/>
        </authorList>
    </citation>
    <scope>NUCLEOTIDE SEQUENCE [LARGE SCALE GENOMIC DNA]</scope>
    <source>
        <strain evidence="14 15">JCM 16921</strain>
    </source>
</reference>
<feature type="compositionally biased region" description="Low complexity" evidence="12">
    <location>
        <begin position="237"/>
        <end position="278"/>
    </location>
</feature>
<comment type="subcellular location">
    <subcellularLocation>
        <location evidence="11">Cell membrane</location>
        <topology evidence="11">Peripheral membrane protein</topology>
        <orientation evidence="11">Cytoplasmic side</orientation>
    </subcellularLocation>
</comment>
<dbReference type="GO" id="GO:0005886">
    <property type="term" value="C:plasma membrane"/>
    <property type="evidence" value="ECO:0007669"/>
    <property type="project" value="UniProtKB-SubCell"/>
</dbReference>
<dbReference type="InterPro" id="IPR005286">
    <property type="entry name" value="Cell_div_FtsE"/>
</dbReference>
<keyword evidence="5 11" id="KW-0547">Nucleotide-binding</keyword>
<feature type="region of interest" description="Disordered" evidence="12">
    <location>
        <begin position="318"/>
        <end position="411"/>
    </location>
</feature>
<protein>
    <recommendedName>
        <fullName evidence="2 11">Cell division ATP-binding protein FtsE</fullName>
    </recommendedName>
</protein>
<dbReference type="InterPro" id="IPR003439">
    <property type="entry name" value="ABC_transporter-like_ATP-bd"/>
</dbReference>
<keyword evidence="6 11" id="KW-0067">ATP-binding</keyword>
<dbReference type="FunFam" id="3.40.50.300:FF:000056">
    <property type="entry name" value="Cell division ATP-binding protein FtsE"/>
    <property type="match status" value="1"/>
</dbReference>
<comment type="function">
    <text evidence="9">Part of the ABC transporter FtsEX involved in cellular division. Has ATPase activity.</text>
</comment>
<evidence type="ECO:0000256" key="2">
    <source>
        <dbReference type="ARBA" id="ARBA00020019"/>
    </source>
</evidence>
<dbReference type="InterPro" id="IPR017871">
    <property type="entry name" value="ABC_transporter-like_CS"/>
</dbReference>
<feature type="compositionally biased region" description="Polar residues" evidence="12">
    <location>
        <begin position="394"/>
        <end position="406"/>
    </location>
</feature>
<dbReference type="InterPro" id="IPR015854">
    <property type="entry name" value="ABC_transpr_LolD-like"/>
</dbReference>
<dbReference type="Pfam" id="PF00005">
    <property type="entry name" value="ABC_tran"/>
    <property type="match status" value="1"/>
</dbReference>
<evidence type="ECO:0000256" key="10">
    <source>
        <dbReference type="ARBA" id="ARBA00063837"/>
    </source>
</evidence>
<feature type="compositionally biased region" description="Acidic residues" evidence="12">
    <location>
        <begin position="457"/>
        <end position="467"/>
    </location>
</feature>
<keyword evidence="7 11" id="KW-0472">Membrane</keyword>
<dbReference type="NCBIfam" id="TIGR02673">
    <property type="entry name" value="FtsE"/>
    <property type="match status" value="1"/>
</dbReference>
<dbReference type="EMBL" id="WBKA01000004">
    <property type="protein sequence ID" value="KAB1632024.1"/>
    <property type="molecule type" value="Genomic_DNA"/>
</dbReference>
<dbReference type="GO" id="GO:0022857">
    <property type="term" value="F:transmembrane transporter activity"/>
    <property type="evidence" value="ECO:0007669"/>
    <property type="project" value="TreeGrafter"/>
</dbReference>
<accession>A0A7C8BN46</accession>
<dbReference type="OrthoDB" id="9802264at2"/>
<dbReference type="GO" id="GO:0016887">
    <property type="term" value="F:ATP hydrolysis activity"/>
    <property type="evidence" value="ECO:0007669"/>
    <property type="project" value="InterPro"/>
</dbReference>
<comment type="caution">
    <text evidence="14">The sequence shown here is derived from an EMBL/GenBank/DDBJ whole genome shotgun (WGS) entry which is preliminary data.</text>
</comment>
<evidence type="ECO:0000256" key="11">
    <source>
        <dbReference type="RuleBase" id="RU365094"/>
    </source>
</evidence>
<evidence type="ECO:0000313" key="14">
    <source>
        <dbReference type="EMBL" id="KAB1632024.1"/>
    </source>
</evidence>
<sequence length="467" mass="49572">MISFEHVTKRYRKADRPALDDISLDVDKGDFVFVVGASGSGKSTLIRLILKEERLTSGDIHVLGYDLRAISSRRIPFYRRNLGVVFQDFRLLPNKTAAENVAFALEVTGKSAGYIQEAVPDVLRLVGLDGKGDAMPHELSGGEQQRVAIARAVVTKPAILLADEPTGNLDPETSSGIMSVIEKINAGGTTVIMATHDTSIVNRMRRRVVELDRGRLVRDERGGGYQDEPERRAAERAAATARVTAGPRPGQGAARPPARPGQLEQGVQPVQQGRPVPQARSIQPDVARPGAEGSSAEATVMPGIQVEQVSVERVSVERDLAQPQQAPGERRPAGAGVPRPAGLQPGARPMSLQAGVNGAVPPQPRPTGSAEPRPDGFAPPRTADQMPPRVDPQTVASVSETPTSADVTLAQPATERIEVGLEEDIQVIATESQPLTERLGLVGGGRPPAPRPAPQADADDEGSEAGR</sequence>
<dbReference type="SUPFAM" id="SSF52540">
    <property type="entry name" value="P-loop containing nucleoside triphosphate hydrolases"/>
    <property type="match status" value="1"/>
</dbReference>
<evidence type="ECO:0000256" key="4">
    <source>
        <dbReference type="ARBA" id="ARBA00022618"/>
    </source>
</evidence>
<keyword evidence="4 11" id="KW-0132">Cell division</keyword>
<evidence type="ECO:0000256" key="3">
    <source>
        <dbReference type="ARBA" id="ARBA00022475"/>
    </source>
</evidence>
<dbReference type="InterPro" id="IPR027417">
    <property type="entry name" value="P-loop_NTPase"/>
</dbReference>
<evidence type="ECO:0000256" key="7">
    <source>
        <dbReference type="ARBA" id="ARBA00023136"/>
    </source>
</evidence>
<evidence type="ECO:0000256" key="9">
    <source>
        <dbReference type="ARBA" id="ARBA00054718"/>
    </source>
</evidence>
<keyword evidence="15" id="KW-1185">Reference proteome</keyword>
<gene>
    <name evidence="11 14" type="primary">ftsE</name>
    <name evidence="14" type="ORF">F8O02_06520</name>
</gene>
<organism evidence="14 15">
    <name type="scientific">Pseudoclavibacter caeni</name>
    <dbReference type="NCBI Taxonomy" id="908846"/>
    <lineage>
        <taxon>Bacteria</taxon>
        <taxon>Bacillati</taxon>
        <taxon>Actinomycetota</taxon>
        <taxon>Actinomycetes</taxon>
        <taxon>Micrococcales</taxon>
        <taxon>Microbacteriaceae</taxon>
        <taxon>Pseudoclavibacter</taxon>
    </lineage>
</organism>
<comment type="subunit">
    <text evidence="10 11">Homodimer. Forms a membrane-associated complex with FtsX.</text>
</comment>
<evidence type="ECO:0000256" key="12">
    <source>
        <dbReference type="SAM" id="MobiDB-lite"/>
    </source>
</evidence>
<evidence type="ECO:0000313" key="15">
    <source>
        <dbReference type="Proteomes" id="UP000481339"/>
    </source>
</evidence>
<proteinExistence type="inferred from homology"/>
<dbReference type="SMART" id="SM00382">
    <property type="entry name" value="AAA"/>
    <property type="match status" value="1"/>
</dbReference>
<feature type="domain" description="ABC transporter" evidence="13">
    <location>
        <begin position="2"/>
        <end position="238"/>
    </location>
</feature>